<dbReference type="InterPro" id="IPR000873">
    <property type="entry name" value="AMP-dep_synth/lig_dom"/>
</dbReference>
<dbReference type="InterPro" id="IPR020904">
    <property type="entry name" value="Sc_DH/Rdtase_CS"/>
</dbReference>
<organism evidence="8 9">
    <name type="scientific">Litomosoides sigmodontis</name>
    <name type="common">Filarial nematode worm</name>
    <dbReference type="NCBI Taxonomy" id="42156"/>
    <lineage>
        <taxon>Eukaryota</taxon>
        <taxon>Metazoa</taxon>
        <taxon>Ecdysozoa</taxon>
        <taxon>Nematoda</taxon>
        <taxon>Chromadorea</taxon>
        <taxon>Rhabditida</taxon>
        <taxon>Spirurina</taxon>
        <taxon>Spiruromorpha</taxon>
        <taxon>Filarioidea</taxon>
        <taxon>Onchocercidae</taxon>
        <taxon>Litomosoides</taxon>
    </lineage>
</organism>
<dbReference type="Gene3D" id="3.30.300.30">
    <property type="match status" value="1"/>
</dbReference>
<dbReference type="FunFam" id="3.40.50.720:FF:000047">
    <property type="entry name" value="NADP-dependent L-serine/L-allo-threonine dehydrogenase"/>
    <property type="match status" value="1"/>
</dbReference>
<dbReference type="InterPro" id="IPR009081">
    <property type="entry name" value="PP-bd_ACP"/>
</dbReference>
<dbReference type="Gene3D" id="3.40.50.12780">
    <property type="entry name" value="N-terminal domain of ligase-like"/>
    <property type="match status" value="1"/>
</dbReference>
<dbReference type="InterPro" id="IPR036291">
    <property type="entry name" value="NAD(P)-bd_dom_sf"/>
</dbReference>
<gene>
    <name evidence="8" type="ORF">NLS_LOCUS4126</name>
</gene>
<dbReference type="STRING" id="42156.A0A3P6T5Q4"/>
<dbReference type="PROSITE" id="PS50075">
    <property type="entry name" value="CARRIER"/>
    <property type="match status" value="1"/>
</dbReference>
<dbReference type="InterPro" id="IPR036736">
    <property type="entry name" value="ACP-like_sf"/>
</dbReference>
<dbReference type="PROSITE" id="PS00455">
    <property type="entry name" value="AMP_BINDING"/>
    <property type="match status" value="1"/>
</dbReference>
<keyword evidence="4" id="KW-0597">Phosphoprotein</keyword>
<protein>
    <recommendedName>
        <fullName evidence="2">Fatty acid synthase</fullName>
        <ecNumber evidence="1">2.3.1.85</ecNumber>
    </recommendedName>
</protein>
<dbReference type="FunFam" id="1.10.1200.10:FF:000005">
    <property type="entry name" value="Nonribosomal peptide synthetase 1"/>
    <property type="match status" value="1"/>
</dbReference>
<accession>A0A3P6T5Q4</accession>
<dbReference type="GO" id="GO:0031177">
    <property type="term" value="F:phosphopantetheine binding"/>
    <property type="evidence" value="ECO:0007669"/>
    <property type="project" value="InterPro"/>
</dbReference>
<evidence type="ECO:0000256" key="5">
    <source>
        <dbReference type="ARBA" id="ARBA00023002"/>
    </source>
</evidence>
<dbReference type="EC" id="2.3.1.85" evidence="1"/>
<dbReference type="InterPro" id="IPR020845">
    <property type="entry name" value="AMP-binding_CS"/>
</dbReference>
<dbReference type="CDD" id="cd05233">
    <property type="entry name" value="SDR_c"/>
    <property type="match status" value="1"/>
</dbReference>
<dbReference type="Pfam" id="PF00550">
    <property type="entry name" value="PP-binding"/>
    <property type="match status" value="1"/>
</dbReference>
<dbReference type="Proteomes" id="UP000277928">
    <property type="component" value="Unassembled WGS sequence"/>
</dbReference>
<dbReference type="SUPFAM" id="SSF47336">
    <property type="entry name" value="ACP-like"/>
    <property type="match status" value="1"/>
</dbReference>
<evidence type="ECO:0000313" key="8">
    <source>
        <dbReference type="EMBL" id="VDK78559.1"/>
    </source>
</evidence>
<evidence type="ECO:0000256" key="3">
    <source>
        <dbReference type="ARBA" id="ARBA00022450"/>
    </source>
</evidence>
<evidence type="ECO:0000256" key="1">
    <source>
        <dbReference type="ARBA" id="ARBA00012873"/>
    </source>
</evidence>
<dbReference type="InterPro" id="IPR010080">
    <property type="entry name" value="Thioester_reductase-like_dom"/>
</dbReference>
<dbReference type="NCBIfam" id="TIGR01746">
    <property type="entry name" value="Thioester-redct"/>
    <property type="match status" value="1"/>
</dbReference>
<dbReference type="Gene3D" id="3.40.50.720">
    <property type="entry name" value="NAD(P)-binding Rossmann-like Domain"/>
    <property type="match status" value="2"/>
</dbReference>
<dbReference type="AlphaFoldDB" id="A0A3P6T5Q4"/>
<keyword evidence="5" id="KW-0560">Oxidoreductase</keyword>
<name>A0A3P6T5Q4_LITSI</name>
<dbReference type="PRINTS" id="PR00081">
    <property type="entry name" value="GDHRDH"/>
</dbReference>
<dbReference type="SMART" id="SM00823">
    <property type="entry name" value="PKS_PP"/>
    <property type="match status" value="1"/>
</dbReference>
<dbReference type="GO" id="GO:0004312">
    <property type="term" value="F:fatty acid synthase activity"/>
    <property type="evidence" value="ECO:0007669"/>
    <property type="project" value="UniProtKB-EC"/>
</dbReference>
<dbReference type="OMA" id="ENDKFTM"/>
<dbReference type="InterPro" id="IPR029058">
    <property type="entry name" value="AB_hydrolase_fold"/>
</dbReference>
<dbReference type="EMBL" id="UYRX01000250">
    <property type="protein sequence ID" value="VDK78559.1"/>
    <property type="molecule type" value="Genomic_DNA"/>
</dbReference>
<dbReference type="Pfam" id="PF07993">
    <property type="entry name" value="NAD_binding_4"/>
    <property type="match status" value="1"/>
</dbReference>
<sequence>MSTLVELFRKATSQTELKSRIVVRDGDTKWTLAELDTMSEKLAKHFVEKYGAKRGDCIGIYMNKCALYALAYTAILKAGCAYLPLDVFYPQPLLIDIIKEIKPVVICATADIADQLSGIFFYLAPMYVFSSSLPNPSHSIKLPEVGPDDRAYIVYSSGTTGKPKGIECPHRGAAFSYEYRFVKYPYVENEREACNVFFVWELFRPILQGVEMYVIPDSVIYDLPQLCRFLSSNKITRMMFTPSLLEAVLDTHSEEAIRSTFRTFRTILLCGEVVTYSLLKRILDALPKVEILNLYSISECHDVSYSNLTEVFYTQPSRKYAPVGKVIPGVRVVVIDVSEGLKEVPMGVPGEIFVGGPALAIGYINRPELNRQRFITVPDELKDQLGERLYRTGDWGYLLPNSVLEICGRCDTMVKIRGYSIEILAVEAVILELPYVKTCVVISVGAEGEDKQLAAYVVLKENITRKQMRADLKKQLPFYMVPSYFVYLPSLPVVPASSKVDKKALPPVDLQKDAVEASALPKTLTEERLAKVWAEVLSRTVIDIQESFFDLGGHSLAAARLLHKIEEEFGVQLSMRELFATPTVSSLARRIDHKDDSDNFEHVDLAQQVNIHDFKDNVMDLHLRAFWCSADLDRSFSRDIVLLTGVTGFIGSHIIVKLLLTTEMRIICLIRESAGVTTYSRLIDSIEKIGMMTNTLSDLIKSRVKIISGDVALLRLGLSEEEYLFLTYEVDTVIHAAAYVNLIFPYQALHGANVLGTRNILDFCQQNKVKPLYYLSTGAVIPSNLKDVVEDTENDDVQGKLMNGYAQTKWVAEKLVLNSQVRGLPTVIFRLGNQAASMSTGVWNKQDFIYLLIFCSIQSKMTPDVDWVVEFTPVDFTASFITQILTKSFRASMGKIFHLTNSKGPNWRQIAIWINDFGIPMRLVPLQQWIDLISTSEGAEYQQMHKLLQVMVKDDTFFTTQSTYKRRNTEKTLKNMGSTYPVVTKRNATVGKVCLVTGASTGIGEAIVRELALNGYMKVVFCARRRAKLMELVSKLEAEGYISSNLLPVECDITQMSDVQFLVSRAVETYGTIDVLVNNAGCMYYEMMKNGPTKEWNLQIDVNCRGTMNCIGAVIPYMIKAGSGHIVNITSDAGKRGFAGLAVYSGTKFFIEGMSQALRLEMVEHGIRVTNVQPGDVETELASYSTDKEACAKYDVAKAGHPILSPSDVARAVLYALFIIAHSAGTNAPTTLRAVFSTKRVSAQTSTERCLSVLLTVPFYRN</sequence>
<dbReference type="Pfam" id="PF00106">
    <property type="entry name" value="adh_short"/>
    <property type="match status" value="1"/>
</dbReference>
<dbReference type="CDD" id="cd05235">
    <property type="entry name" value="SDR_e1"/>
    <property type="match status" value="1"/>
</dbReference>
<dbReference type="PRINTS" id="PR00080">
    <property type="entry name" value="SDRFAMILY"/>
</dbReference>
<dbReference type="InterPro" id="IPR045851">
    <property type="entry name" value="AMP-bd_C_sf"/>
</dbReference>
<dbReference type="InterPro" id="IPR025110">
    <property type="entry name" value="AMP-bd_C"/>
</dbReference>
<dbReference type="SUPFAM" id="SSF56801">
    <property type="entry name" value="Acetyl-CoA synthetase-like"/>
    <property type="match status" value="1"/>
</dbReference>
<dbReference type="InterPro" id="IPR006162">
    <property type="entry name" value="Ppantetheine_attach_site"/>
</dbReference>
<reference evidence="8 9" key="1">
    <citation type="submission" date="2018-08" db="EMBL/GenBank/DDBJ databases">
        <authorList>
            <person name="Laetsch R D."/>
            <person name="Stevens L."/>
            <person name="Kumar S."/>
            <person name="Blaxter L. M."/>
        </authorList>
    </citation>
    <scope>NUCLEOTIDE SEQUENCE [LARGE SCALE GENOMIC DNA]</scope>
</reference>
<dbReference type="PANTHER" id="PTHR44845">
    <property type="entry name" value="CARRIER DOMAIN-CONTAINING PROTEIN"/>
    <property type="match status" value="1"/>
</dbReference>
<dbReference type="SUPFAM" id="SSF51735">
    <property type="entry name" value="NAD(P)-binding Rossmann-fold domains"/>
    <property type="match status" value="2"/>
</dbReference>
<dbReference type="InterPro" id="IPR020806">
    <property type="entry name" value="PKS_PP-bd"/>
</dbReference>
<evidence type="ECO:0000256" key="4">
    <source>
        <dbReference type="ARBA" id="ARBA00022553"/>
    </source>
</evidence>
<dbReference type="CDD" id="cd05930">
    <property type="entry name" value="A_NRPS"/>
    <property type="match status" value="1"/>
</dbReference>
<feature type="domain" description="Carrier" evidence="7">
    <location>
        <begin position="520"/>
        <end position="595"/>
    </location>
</feature>
<evidence type="ECO:0000313" key="9">
    <source>
        <dbReference type="Proteomes" id="UP000277928"/>
    </source>
</evidence>
<dbReference type="OrthoDB" id="5840142at2759"/>
<dbReference type="InterPro" id="IPR042099">
    <property type="entry name" value="ANL_N_sf"/>
</dbReference>
<keyword evidence="3" id="KW-0596">Phosphopantetheine</keyword>
<dbReference type="InterPro" id="IPR013120">
    <property type="entry name" value="FAR_NAD-bd"/>
</dbReference>
<dbReference type="PROSITE" id="PS00012">
    <property type="entry name" value="PHOSPHOPANTETHEINE"/>
    <property type="match status" value="1"/>
</dbReference>
<dbReference type="PANTHER" id="PTHR44845:SF6">
    <property type="entry name" value="BETA-ALANINE-ACTIVATING ENZYME"/>
    <property type="match status" value="1"/>
</dbReference>
<dbReference type="InterPro" id="IPR002347">
    <property type="entry name" value="SDR_fam"/>
</dbReference>
<comment type="catalytic activity">
    <reaction evidence="6">
        <text>acetyl-CoA + n malonyl-CoA + 2n NADPH + 2n H(+) = a long-chain fatty acid + (n+1) CoA + n CO2 + 2n NADP(+).</text>
        <dbReference type="EC" id="2.3.1.85"/>
    </reaction>
</comment>
<evidence type="ECO:0000259" key="7">
    <source>
        <dbReference type="PROSITE" id="PS50075"/>
    </source>
</evidence>
<dbReference type="GO" id="GO:0016616">
    <property type="term" value="F:oxidoreductase activity, acting on the CH-OH group of donors, NAD or NADP as acceptor"/>
    <property type="evidence" value="ECO:0007669"/>
    <property type="project" value="UniProtKB-ARBA"/>
</dbReference>
<dbReference type="Pfam" id="PF13193">
    <property type="entry name" value="AMP-binding_C"/>
    <property type="match status" value="1"/>
</dbReference>
<evidence type="ECO:0000256" key="6">
    <source>
        <dbReference type="ARBA" id="ARBA00044883"/>
    </source>
</evidence>
<dbReference type="Pfam" id="PF00501">
    <property type="entry name" value="AMP-binding"/>
    <property type="match status" value="1"/>
</dbReference>
<proteinExistence type="predicted"/>
<dbReference type="PROSITE" id="PS00061">
    <property type="entry name" value="ADH_SHORT"/>
    <property type="match status" value="1"/>
</dbReference>
<evidence type="ECO:0000256" key="2">
    <source>
        <dbReference type="ARBA" id="ARBA00018769"/>
    </source>
</evidence>
<dbReference type="Gene3D" id="3.40.50.1820">
    <property type="entry name" value="alpha/beta hydrolase"/>
    <property type="match status" value="1"/>
</dbReference>
<keyword evidence="9" id="KW-1185">Reference proteome</keyword>